<accession>A0AAE3A6G6</accession>
<dbReference type="PROSITE" id="PS50943">
    <property type="entry name" value="HTH_CROC1"/>
    <property type="match status" value="1"/>
</dbReference>
<evidence type="ECO:0000259" key="1">
    <source>
        <dbReference type="PROSITE" id="PS50943"/>
    </source>
</evidence>
<sequence length="112" mass="13231">MTEEQKLINVQIGKRLQTVRENMGYTQEAFAEVLSVDAGHYQKLERGLYGLSTDKLLTLYERYRIDPTYLITGEKNQTFDVELFLANCDREERNRFIERMLAYMGQLMLQPK</sequence>
<dbReference type="AlphaFoldDB" id="A0AAE3A6G6"/>
<dbReference type="InterPro" id="IPR001387">
    <property type="entry name" value="Cro/C1-type_HTH"/>
</dbReference>
<reference evidence="2 3" key="1">
    <citation type="submission" date="2021-10" db="EMBL/GenBank/DDBJ databases">
        <title>Anaerobic single-cell dispensing facilitates the cultivation of human gut bacteria.</title>
        <authorList>
            <person name="Afrizal A."/>
        </authorList>
    </citation>
    <scope>NUCLEOTIDE SEQUENCE [LARGE SCALE GENOMIC DNA]</scope>
    <source>
        <strain evidence="2 3">CLA-AA-H273</strain>
    </source>
</reference>
<keyword evidence="3" id="KW-1185">Reference proteome</keyword>
<proteinExistence type="predicted"/>
<dbReference type="EMBL" id="JAJEPV010000075">
    <property type="protein sequence ID" value="MCC2121338.1"/>
    <property type="molecule type" value="Genomic_DNA"/>
</dbReference>
<gene>
    <name evidence="2" type="ORF">LKD75_17425</name>
</gene>
<dbReference type="Pfam" id="PF12844">
    <property type="entry name" value="HTH_19"/>
    <property type="match status" value="1"/>
</dbReference>
<name>A0AAE3A6G6_9FIRM</name>
<dbReference type="InterPro" id="IPR010982">
    <property type="entry name" value="Lambda_DNA-bd_dom_sf"/>
</dbReference>
<feature type="domain" description="HTH cro/C1-type" evidence="1">
    <location>
        <begin position="16"/>
        <end position="70"/>
    </location>
</feature>
<protein>
    <submittedName>
        <fullName evidence="2">Helix-turn-helix domain-containing protein</fullName>
    </submittedName>
</protein>
<dbReference type="SUPFAM" id="SSF47413">
    <property type="entry name" value="lambda repressor-like DNA-binding domains"/>
    <property type="match status" value="1"/>
</dbReference>
<dbReference type="Proteomes" id="UP001197795">
    <property type="component" value="Unassembled WGS sequence"/>
</dbReference>
<evidence type="ECO:0000313" key="3">
    <source>
        <dbReference type="Proteomes" id="UP001197795"/>
    </source>
</evidence>
<dbReference type="RefSeq" id="WP_178016150.1">
    <property type="nucleotide sequence ID" value="NZ_JAJEPV010000075.1"/>
</dbReference>
<dbReference type="SMART" id="SM00530">
    <property type="entry name" value="HTH_XRE"/>
    <property type="match status" value="1"/>
</dbReference>
<organism evidence="2 3">
    <name type="scientific">Waltera acetigignens</name>
    <dbReference type="NCBI Taxonomy" id="2981769"/>
    <lineage>
        <taxon>Bacteria</taxon>
        <taxon>Bacillati</taxon>
        <taxon>Bacillota</taxon>
        <taxon>Clostridia</taxon>
        <taxon>Lachnospirales</taxon>
        <taxon>Lachnospiraceae</taxon>
        <taxon>Waltera</taxon>
    </lineage>
</organism>
<evidence type="ECO:0000313" key="2">
    <source>
        <dbReference type="EMBL" id="MCC2121338.1"/>
    </source>
</evidence>
<dbReference type="GO" id="GO:0003677">
    <property type="term" value="F:DNA binding"/>
    <property type="evidence" value="ECO:0007669"/>
    <property type="project" value="InterPro"/>
</dbReference>
<comment type="caution">
    <text evidence="2">The sequence shown here is derived from an EMBL/GenBank/DDBJ whole genome shotgun (WGS) entry which is preliminary data.</text>
</comment>
<dbReference type="Gene3D" id="1.10.260.40">
    <property type="entry name" value="lambda repressor-like DNA-binding domains"/>
    <property type="match status" value="1"/>
</dbReference>
<dbReference type="CDD" id="cd00093">
    <property type="entry name" value="HTH_XRE"/>
    <property type="match status" value="1"/>
</dbReference>